<sequence length="260" mass="27458">MAAFSTRVSEVGPGTVNLRGYSLAAVMRELSYAEGAFLTLVGRLPSAEETRLIDCILASLLDHGFVASTITAARYIASGNPQFIPAVAGGVLAAGRNTLDPEHSFHMLERAEAIRAGENLDIEAAAERVVQEARAEGRRLPGLGHPTHKASDFRSDILFALAAELGLAGESIAQFHAIQMAFAASSGKFLPINIDGALAAVCKDLGLSHLQTTALAVLSVLPGLMAHVVEEIEEGRPLRHITDGEYVGNSLTELDHGRVS</sequence>
<dbReference type="AlphaFoldDB" id="A0A1X0A9F7"/>
<dbReference type="GO" id="GO:0006099">
    <property type="term" value="P:tricarboxylic acid cycle"/>
    <property type="evidence" value="ECO:0007669"/>
    <property type="project" value="UniProtKB-UniPathway"/>
</dbReference>
<comment type="similarity">
    <text evidence="2">Belongs to the citrate synthase family.</text>
</comment>
<dbReference type="GO" id="GO:0036440">
    <property type="term" value="F:citrate synthase activity"/>
    <property type="evidence" value="ECO:0007669"/>
    <property type="project" value="UniProtKB-EC"/>
</dbReference>
<dbReference type="GO" id="GO:0005975">
    <property type="term" value="P:carbohydrate metabolic process"/>
    <property type="evidence" value="ECO:0007669"/>
    <property type="project" value="TreeGrafter"/>
</dbReference>
<dbReference type="Gene3D" id="1.10.580.10">
    <property type="entry name" value="Citrate Synthase, domain 1"/>
    <property type="match status" value="1"/>
</dbReference>
<dbReference type="SUPFAM" id="SSF48256">
    <property type="entry name" value="Citrate synthase"/>
    <property type="match status" value="1"/>
</dbReference>
<proteinExistence type="inferred from homology"/>
<dbReference type="InterPro" id="IPR016142">
    <property type="entry name" value="Citrate_synth-like_lrg_a-sub"/>
</dbReference>
<protein>
    <recommendedName>
        <fullName evidence="3">citrate synthase (unknown stereospecificity)</fullName>
        <ecNumber evidence="3">2.3.3.16</ecNumber>
    </recommendedName>
</protein>
<gene>
    <name evidence="5" type="ORF">BST13_32120</name>
</gene>
<dbReference type="Pfam" id="PF00285">
    <property type="entry name" value="Citrate_synt"/>
    <property type="match status" value="1"/>
</dbReference>
<reference evidence="5 6" key="1">
    <citation type="submission" date="2017-02" db="EMBL/GenBank/DDBJ databases">
        <title>The new phylogeny of genus Mycobacterium.</title>
        <authorList>
            <person name="Tortoli E."/>
            <person name="Trovato A."/>
            <person name="Cirillo D.M."/>
        </authorList>
    </citation>
    <scope>NUCLEOTIDE SEQUENCE [LARGE SCALE GENOMIC DNA]</scope>
    <source>
        <strain evidence="5 6">RW6</strain>
    </source>
</reference>
<dbReference type="PANTHER" id="PTHR11739">
    <property type="entry name" value="CITRATE SYNTHASE"/>
    <property type="match status" value="1"/>
</dbReference>
<evidence type="ECO:0000256" key="4">
    <source>
        <dbReference type="ARBA" id="ARBA00022679"/>
    </source>
</evidence>
<dbReference type="Gene3D" id="1.10.230.10">
    <property type="entry name" value="Cytochrome P450-Terp, domain 2"/>
    <property type="match status" value="1"/>
</dbReference>
<comment type="caution">
    <text evidence="5">The sequence shown here is derived from an EMBL/GenBank/DDBJ whole genome shotgun (WGS) entry which is preliminary data.</text>
</comment>
<keyword evidence="4" id="KW-0808">Transferase</keyword>
<evidence type="ECO:0000256" key="3">
    <source>
        <dbReference type="ARBA" id="ARBA00012972"/>
    </source>
</evidence>
<comment type="pathway">
    <text evidence="1">Carbohydrate metabolism; tricarboxylic acid cycle.</text>
</comment>
<dbReference type="UniPathway" id="UPA00223"/>
<dbReference type="CDD" id="cd06100">
    <property type="entry name" value="CCL_ACL-C"/>
    <property type="match status" value="1"/>
</dbReference>
<dbReference type="EC" id="2.3.3.16" evidence="3"/>
<dbReference type="InterPro" id="IPR002020">
    <property type="entry name" value="Citrate_synthase"/>
</dbReference>
<dbReference type="EMBL" id="MVHF01000050">
    <property type="protein sequence ID" value="ORA26306.1"/>
    <property type="molecule type" value="Genomic_DNA"/>
</dbReference>
<evidence type="ECO:0000313" key="5">
    <source>
        <dbReference type="EMBL" id="ORA26306.1"/>
    </source>
</evidence>
<accession>A0A1X0A9F7</accession>
<organism evidence="5 6">
    <name type="scientific">Mycobacterium aquaticum</name>
    <dbReference type="NCBI Taxonomy" id="1927124"/>
    <lineage>
        <taxon>Bacteria</taxon>
        <taxon>Bacillati</taxon>
        <taxon>Actinomycetota</taxon>
        <taxon>Actinomycetes</taxon>
        <taxon>Mycobacteriales</taxon>
        <taxon>Mycobacteriaceae</taxon>
        <taxon>Mycobacterium</taxon>
    </lineage>
</organism>
<dbReference type="InterPro" id="IPR036969">
    <property type="entry name" value="Citrate_synthase_sf"/>
</dbReference>
<name>A0A1X0A9F7_9MYCO</name>
<dbReference type="GO" id="GO:0005829">
    <property type="term" value="C:cytosol"/>
    <property type="evidence" value="ECO:0007669"/>
    <property type="project" value="TreeGrafter"/>
</dbReference>
<dbReference type="Proteomes" id="UP000192448">
    <property type="component" value="Unassembled WGS sequence"/>
</dbReference>
<dbReference type="InterPro" id="IPR016143">
    <property type="entry name" value="Citrate_synth-like_sm_a-sub"/>
</dbReference>
<dbReference type="RefSeq" id="WP_083169352.1">
    <property type="nucleotide sequence ID" value="NZ_MVHF01000050.1"/>
</dbReference>
<dbReference type="PANTHER" id="PTHR11739:SF4">
    <property type="entry name" value="CITRATE SYNTHASE, PEROXISOMAL"/>
    <property type="match status" value="1"/>
</dbReference>
<evidence type="ECO:0000256" key="2">
    <source>
        <dbReference type="ARBA" id="ARBA00010566"/>
    </source>
</evidence>
<keyword evidence="6" id="KW-1185">Reference proteome</keyword>
<dbReference type="STRING" id="1927124.BST13_32120"/>
<evidence type="ECO:0000313" key="6">
    <source>
        <dbReference type="Proteomes" id="UP000192448"/>
    </source>
</evidence>
<evidence type="ECO:0000256" key="1">
    <source>
        <dbReference type="ARBA" id="ARBA00005163"/>
    </source>
</evidence>